<organism evidence="2 3">
    <name type="scientific">Paucilactobacillus hokkaidonensis JCM 18461</name>
    <dbReference type="NCBI Taxonomy" id="1291742"/>
    <lineage>
        <taxon>Bacteria</taxon>
        <taxon>Bacillati</taxon>
        <taxon>Bacillota</taxon>
        <taxon>Bacilli</taxon>
        <taxon>Lactobacillales</taxon>
        <taxon>Lactobacillaceae</taxon>
        <taxon>Paucilactobacillus</taxon>
    </lineage>
</organism>
<proteinExistence type="predicted"/>
<dbReference type="RefSeq" id="WP_041092154.1">
    <property type="nucleotide sequence ID" value="NZ_AP014680.1"/>
</dbReference>
<evidence type="ECO:0000259" key="1">
    <source>
        <dbReference type="Pfam" id="PF24710"/>
    </source>
</evidence>
<reference evidence="2 3" key="1">
    <citation type="submission" date="2014-11" db="EMBL/GenBank/DDBJ databases">
        <title>Complete genome sequence and analysis of Lactobacillus hokkaidonensis LOOC260T.</title>
        <authorList>
            <person name="Tanizawa Y."/>
            <person name="Tohno M."/>
            <person name="Kaminuma E."/>
            <person name="Nakamura Y."/>
            <person name="Arita M."/>
        </authorList>
    </citation>
    <scope>NUCLEOTIDE SEQUENCE [LARGE SCALE GENOMIC DNA]</scope>
    <source>
        <strain evidence="2 3">LOOC260</strain>
    </source>
</reference>
<dbReference type="Proteomes" id="UP000031620">
    <property type="component" value="Chromosome"/>
</dbReference>
<sequence length="105" mass="11912">MKNKYEVQRYIGLPVVSDNSGHYMFKADEQGNTKAHSWRTGKHTKGKFKQVGQLLLTENNLLVAIIHAEPMAFKDRHSEVPLQRFTTEFISAELLAQGQEIIAGK</sequence>
<accession>A0A0A1GUM4</accession>
<evidence type="ECO:0000313" key="2">
    <source>
        <dbReference type="EMBL" id="BAP84719.1"/>
    </source>
</evidence>
<dbReference type="AlphaFoldDB" id="A0A0A1GUM4"/>
<dbReference type="InterPro" id="IPR056088">
    <property type="entry name" value="DUF7671"/>
</dbReference>
<dbReference type="EMBL" id="AP014680">
    <property type="protein sequence ID" value="BAP84719.1"/>
    <property type="molecule type" value="Genomic_DNA"/>
</dbReference>
<name>A0A0A1GUM4_9LACO</name>
<dbReference type="STRING" id="1291742.LOOC260_101410"/>
<evidence type="ECO:0000313" key="3">
    <source>
        <dbReference type="Proteomes" id="UP000031620"/>
    </source>
</evidence>
<protein>
    <recommendedName>
        <fullName evidence="1">DUF7671 domain-containing protein</fullName>
    </recommendedName>
</protein>
<dbReference type="HOGENOM" id="CLU_2330349_0_0_9"/>
<dbReference type="KEGG" id="lho:LOOC260_101410"/>
<feature type="domain" description="DUF7671" evidence="1">
    <location>
        <begin position="2"/>
        <end position="97"/>
    </location>
</feature>
<dbReference type="Pfam" id="PF24710">
    <property type="entry name" value="DUF7671"/>
    <property type="match status" value="1"/>
</dbReference>
<gene>
    <name evidence="2" type="ORF">LOOC260_101410</name>
</gene>